<dbReference type="GO" id="GO:0003951">
    <property type="term" value="F:NAD+ kinase activity"/>
    <property type="evidence" value="ECO:0007669"/>
    <property type="project" value="UniProtKB-UniRule"/>
</dbReference>
<comment type="catalytic activity">
    <reaction evidence="5 6">
        <text>NAD(+) + ATP = ADP + NADP(+) + H(+)</text>
        <dbReference type="Rhea" id="RHEA:18629"/>
        <dbReference type="ChEBI" id="CHEBI:15378"/>
        <dbReference type="ChEBI" id="CHEBI:30616"/>
        <dbReference type="ChEBI" id="CHEBI:57540"/>
        <dbReference type="ChEBI" id="CHEBI:58349"/>
        <dbReference type="ChEBI" id="CHEBI:456216"/>
        <dbReference type="EC" id="2.7.1.23"/>
    </reaction>
</comment>
<dbReference type="RefSeq" id="WP_278339330.1">
    <property type="nucleotide sequence ID" value="NZ_CATXSK010000005.1"/>
</dbReference>
<comment type="subcellular location">
    <subcellularLocation>
        <location evidence="6">Cytoplasm</location>
    </subcellularLocation>
</comment>
<dbReference type="GO" id="GO:0006741">
    <property type="term" value="P:NADP+ biosynthetic process"/>
    <property type="evidence" value="ECO:0007669"/>
    <property type="project" value="UniProtKB-UniRule"/>
</dbReference>
<dbReference type="InterPro" id="IPR017438">
    <property type="entry name" value="ATP-NAD_kinase_N"/>
</dbReference>
<evidence type="ECO:0000256" key="5">
    <source>
        <dbReference type="ARBA" id="ARBA00047925"/>
    </source>
</evidence>
<organism evidence="7 8">
    <name type="scientific">Alistipes putredinis</name>
    <dbReference type="NCBI Taxonomy" id="28117"/>
    <lineage>
        <taxon>Bacteria</taxon>
        <taxon>Pseudomonadati</taxon>
        <taxon>Bacteroidota</taxon>
        <taxon>Bacteroidia</taxon>
        <taxon>Bacteroidales</taxon>
        <taxon>Rikenellaceae</taxon>
        <taxon>Alistipes</taxon>
    </lineage>
</organism>
<proteinExistence type="inferred from homology"/>
<comment type="function">
    <text evidence="6">Involved in the regulation of the intracellular balance of NAD and NADP, and is a key enzyme in the biosynthesis of NADP. Catalyzes specifically the phosphorylation on 2'-hydroxyl of the adenosine moiety of NAD to yield NADP.</text>
</comment>
<keyword evidence="6" id="KW-0067">ATP-binding</keyword>
<evidence type="ECO:0000256" key="6">
    <source>
        <dbReference type="HAMAP-Rule" id="MF_00361"/>
    </source>
</evidence>
<gene>
    <name evidence="6" type="primary">nadK</name>
    <name evidence="7" type="ORF">BHV66_06590</name>
</gene>
<dbReference type="GO" id="GO:0019674">
    <property type="term" value="P:NAD+ metabolic process"/>
    <property type="evidence" value="ECO:0007669"/>
    <property type="project" value="InterPro"/>
</dbReference>
<dbReference type="EC" id="2.7.1.23" evidence="6"/>
<dbReference type="AlphaFoldDB" id="A0A1Q6F5L1"/>
<dbReference type="InterPro" id="IPR016064">
    <property type="entry name" value="NAD/diacylglycerol_kinase_sf"/>
</dbReference>
<keyword evidence="2 6" id="KW-0418">Kinase</keyword>
<dbReference type="Pfam" id="PF01513">
    <property type="entry name" value="NAD_kinase"/>
    <property type="match status" value="1"/>
</dbReference>
<evidence type="ECO:0000256" key="2">
    <source>
        <dbReference type="ARBA" id="ARBA00022777"/>
    </source>
</evidence>
<keyword evidence="1 6" id="KW-0808">Transferase</keyword>
<dbReference type="Gene3D" id="3.40.50.10330">
    <property type="entry name" value="Probable inorganic polyphosphate/atp-NAD kinase, domain 1"/>
    <property type="match status" value="1"/>
</dbReference>
<dbReference type="PANTHER" id="PTHR20275:SF0">
    <property type="entry name" value="NAD KINASE"/>
    <property type="match status" value="1"/>
</dbReference>
<dbReference type="PANTHER" id="PTHR20275">
    <property type="entry name" value="NAD KINASE"/>
    <property type="match status" value="1"/>
</dbReference>
<dbReference type="InterPro" id="IPR002504">
    <property type="entry name" value="NADK"/>
</dbReference>
<comment type="cofactor">
    <cofactor evidence="6">
        <name>a divalent metal cation</name>
        <dbReference type="ChEBI" id="CHEBI:60240"/>
    </cofactor>
</comment>
<comment type="caution">
    <text evidence="6">Lacks conserved residue(s) required for the propagation of feature annotation.</text>
</comment>
<evidence type="ECO:0000313" key="7">
    <source>
        <dbReference type="EMBL" id="OKY94108.1"/>
    </source>
</evidence>
<keyword evidence="4 6" id="KW-0520">NAD</keyword>
<dbReference type="Gene3D" id="2.60.200.30">
    <property type="entry name" value="Probable inorganic polyphosphate/atp-NAD kinase, domain 2"/>
    <property type="match status" value="1"/>
</dbReference>
<feature type="binding site" evidence="6">
    <location>
        <position position="176"/>
    </location>
    <ligand>
        <name>NAD(+)</name>
        <dbReference type="ChEBI" id="CHEBI:57540"/>
    </ligand>
</feature>
<feature type="binding site" evidence="6">
    <location>
        <position position="213"/>
    </location>
    <ligand>
        <name>NAD(+)</name>
        <dbReference type="ChEBI" id="CHEBI:57540"/>
    </ligand>
</feature>
<dbReference type="HAMAP" id="MF_00361">
    <property type="entry name" value="NAD_kinase"/>
    <property type="match status" value="1"/>
</dbReference>
<keyword evidence="6" id="KW-0963">Cytoplasm</keyword>
<dbReference type="GO" id="GO:0046872">
    <property type="term" value="F:metal ion binding"/>
    <property type="evidence" value="ECO:0007669"/>
    <property type="project" value="UniProtKB-UniRule"/>
</dbReference>
<dbReference type="Pfam" id="PF20143">
    <property type="entry name" value="NAD_kinase_C"/>
    <property type="match status" value="1"/>
</dbReference>
<comment type="similarity">
    <text evidence="6">Belongs to the NAD kinase family.</text>
</comment>
<name>A0A1Q6F5L1_9BACT</name>
<dbReference type="Proteomes" id="UP000187417">
    <property type="component" value="Unassembled WGS sequence"/>
</dbReference>
<keyword evidence="6" id="KW-0547">Nucleotide-binding</keyword>
<protein>
    <recommendedName>
        <fullName evidence="6">NAD kinase</fullName>
        <ecNumber evidence="6">2.7.1.23</ecNumber>
    </recommendedName>
    <alternativeName>
        <fullName evidence="6">ATP-dependent NAD kinase</fullName>
    </alternativeName>
</protein>
<dbReference type="EMBL" id="MNQH01000030">
    <property type="protein sequence ID" value="OKY94108.1"/>
    <property type="molecule type" value="Genomic_DNA"/>
</dbReference>
<comment type="caution">
    <text evidence="7">The sequence shown here is derived from an EMBL/GenBank/DDBJ whole genome shotgun (WGS) entry which is preliminary data.</text>
</comment>
<evidence type="ECO:0000313" key="8">
    <source>
        <dbReference type="Proteomes" id="UP000187417"/>
    </source>
</evidence>
<accession>A0A1Q6F5L1</accession>
<feature type="binding site" evidence="6">
    <location>
        <begin position="75"/>
        <end position="76"/>
    </location>
    <ligand>
        <name>NAD(+)</name>
        <dbReference type="ChEBI" id="CHEBI:57540"/>
    </ligand>
</feature>
<sequence>MKIILFSRQGVVHTAGDLHQMFDAIARFGFDYAVNEEFAPQIERLTGISIDAAHRYGRPMGPQPAESVLVCYGGDGTLLDGIHRLGGAEIPVIGINSGHLGFLTSVPRNGCIGDVFELIAAGKLECQPRSMLEVTGDFGDGISTRYAVNEVVIQRQGAGMISVETYVNDQMVATYHGDGLIVSTPTGSTAYSLSVGGPVVAPQCACLVLSPVAPHNLTMRPIVIPSSSDVRLKVHARHAEISIATDNETCPIPEGAEFRVRLASRRFFLAVPHNISFYDTLRKKMMWGVDIRS</sequence>
<keyword evidence="3 6" id="KW-0521">NADP</keyword>
<feature type="binding site" evidence="6">
    <location>
        <position position="178"/>
    </location>
    <ligand>
        <name>NAD(+)</name>
        <dbReference type="ChEBI" id="CHEBI:57540"/>
    </ligand>
</feature>
<evidence type="ECO:0000256" key="3">
    <source>
        <dbReference type="ARBA" id="ARBA00022857"/>
    </source>
</evidence>
<dbReference type="SUPFAM" id="SSF111331">
    <property type="entry name" value="NAD kinase/diacylglycerol kinase-like"/>
    <property type="match status" value="1"/>
</dbReference>
<dbReference type="STRING" id="28117.BHV66_06590"/>
<dbReference type="InterPro" id="IPR017437">
    <property type="entry name" value="ATP-NAD_kinase_PpnK-typ_C"/>
</dbReference>
<reference evidence="7 8" key="1">
    <citation type="journal article" date="2016" name="Nat. Biotechnol.">
        <title>Measurement of bacterial replication rates in microbial communities.</title>
        <authorList>
            <person name="Brown C.T."/>
            <person name="Olm M.R."/>
            <person name="Thomas B.C."/>
            <person name="Banfield J.F."/>
        </authorList>
    </citation>
    <scope>NUCLEOTIDE SEQUENCE [LARGE SCALE GENOMIC DNA]</scope>
    <source>
        <strain evidence="7">CAG:67_53_122</strain>
    </source>
</reference>
<dbReference type="GO" id="GO:0005524">
    <property type="term" value="F:ATP binding"/>
    <property type="evidence" value="ECO:0007669"/>
    <property type="project" value="UniProtKB-KW"/>
</dbReference>
<dbReference type="GO" id="GO:0005737">
    <property type="term" value="C:cytoplasm"/>
    <property type="evidence" value="ECO:0007669"/>
    <property type="project" value="UniProtKB-SubCell"/>
</dbReference>
<feature type="binding site" evidence="6">
    <location>
        <begin position="189"/>
        <end position="194"/>
    </location>
    <ligand>
        <name>NAD(+)</name>
        <dbReference type="ChEBI" id="CHEBI:57540"/>
    </ligand>
</feature>
<evidence type="ECO:0000256" key="4">
    <source>
        <dbReference type="ARBA" id="ARBA00023027"/>
    </source>
</evidence>
<evidence type="ECO:0000256" key="1">
    <source>
        <dbReference type="ARBA" id="ARBA00022679"/>
    </source>
</evidence>
<dbReference type="GO" id="GO:0051287">
    <property type="term" value="F:NAD binding"/>
    <property type="evidence" value="ECO:0007669"/>
    <property type="project" value="UniProtKB-ARBA"/>
</dbReference>
<feature type="active site" description="Proton acceptor" evidence="6">
    <location>
        <position position="75"/>
    </location>
</feature>
<feature type="binding site" evidence="6">
    <location>
        <begin position="149"/>
        <end position="150"/>
    </location>
    <ligand>
        <name>NAD(+)</name>
        <dbReference type="ChEBI" id="CHEBI:57540"/>
    </ligand>
</feature>